<evidence type="ECO:0000313" key="2">
    <source>
        <dbReference type="EMBL" id="NYA27623.1"/>
    </source>
</evidence>
<dbReference type="EMBL" id="JACBKA010000014">
    <property type="protein sequence ID" value="NYA27623.1"/>
    <property type="molecule type" value="Genomic_DNA"/>
</dbReference>
<evidence type="ECO:0000313" key="3">
    <source>
        <dbReference type="Proteomes" id="UP000590599"/>
    </source>
</evidence>
<protein>
    <recommendedName>
        <fullName evidence="1">ESPR domain-containing protein</fullName>
    </recommendedName>
</protein>
<feature type="domain" description="ESPR" evidence="1">
    <location>
        <begin position="1"/>
        <end position="46"/>
    </location>
</feature>
<dbReference type="Pfam" id="PF13018">
    <property type="entry name" value="ESPR"/>
    <property type="match status" value="1"/>
</dbReference>
<reference evidence="2 3" key="1">
    <citation type="submission" date="2020-07" db="EMBL/GenBank/DDBJ databases">
        <title>Genus Haemophilus, Bergeys manual.</title>
        <authorList>
            <person name="Noerskov-Lauritsen N."/>
        </authorList>
    </citation>
    <scope>NUCLEOTIDE SEQUENCE [LARGE SCALE GENOMIC DNA]</scope>
    <source>
        <strain evidence="2 3">CCUG30047</strain>
    </source>
</reference>
<proteinExistence type="predicted"/>
<comment type="caution">
    <text evidence="2">The sequence shown here is derived from an EMBL/GenBank/DDBJ whole genome shotgun (WGS) entry which is preliminary data.</text>
</comment>
<accession>A0A852PZ10</accession>
<dbReference type="Proteomes" id="UP000590599">
    <property type="component" value="Unassembled WGS sequence"/>
</dbReference>
<dbReference type="AlphaFoldDB" id="A0A852PZ10"/>
<organism evidence="2 3">
    <name type="scientific">Haemophilus haemolyticus</name>
    <dbReference type="NCBI Taxonomy" id="726"/>
    <lineage>
        <taxon>Bacteria</taxon>
        <taxon>Pseudomonadati</taxon>
        <taxon>Pseudomonadota</taxon>
        <taxon>Gammaproteobacteria</taxon>
        <taxon>Pasteurellales</taxon>
        <taxon>Pasteurellaceae</taxon>
        <taxon>Haemophilus</taxon>
    </lineage>
</organism>
<feature type="non-terminal residue" evidence="2">
    <location>
        <position position="57"/>
    </location>
</feature>
<dbReference type="InterPro" id="IPR024973">
    <property type="entry name" value="ESPR"/>
</dbReference>
<gene>
    <name evidence="2" type="ORF">HZI69_07220</name>
</gene>
<evidence type="ECO:0000259" key="1">
    <source>
        <dbReference type="Pfam" id="PF13018"/>
    </source>
</evidence>
<sequence>MNNIFKVIWHNATQTWMAVSELASTKGKSKSIKLAAISTALWVISGGTQAVTYTAAD</sequence>
<name>A0A852PZ10_HAEHA</name>
<dbReference type="RefSeq" id="WP_179227831.1">
    <property type="nucleotide sequence ID" value="NZ_JACBKA010000014.1"/>
</dbReference>